<reference evidence="1 2" key="1">
    <citation type="journal article" date="2022" name="DNA Res.">
        <title>Chromosomal-level genome assembly of the orchid tree Bauhinia variegata (Leguminosae; Cercidoideae) supports the allotetraploid origin hypothesis of Bauhinia.</title>
        <authorList>
            <person name="Zhong Y."/>
            <person name="Chen Y."/>
            <person name="Zheng D."/>
            <person name="Pang J."/>
            <person name="Liu Y."/>
            <person name="Luo S."/>
            <person name="Meng S."/>
            <person name="Qian L."/>
            <person name="Wei D."/>
            <person name="Dai S."/>
            <person name="Zhou R."/>
        </authorList>
    </citation>
    <scope>NUCLEOTIDE SEQUENCE [LARGE SCALE GENOMIC DNA]</scope>
    <source>
        <strain evidence="1">BV-YZ2020</strain>
    </source>
</reference>
<dbReference type="EMBL" id="CM039431">
    <property type="protein sequence ID" value="KAI4336974.1"/>
    <property type="molecule type" value="Genomic_DNA"/>
</dbReference>
<protein>
    <submittedName>
        <fullName evidence="1">Uncharacterized protein</fullName>
    </submittedName>
</protein>
<accession>A0ACB9NKM4</accession>
<evidence type="ECO:0000313" key="2">
    <source>
        <dbReference type="Proteomes" id="UP000828941"/>
    </source>
</evidence>
<keyword evidence="2" id="KW-1185">Reference proteome</keyword>
<organism evidence="1 2">
    <name type="scientific">Bauhinia variegata</name>
    <name type="common">Purple orchid tree</name>
    <name type="synonym">Phanera variegata</name>
    <dbReference type="NCBI Taxonomy" id="167791"/>
    <lineage>
        <taxon>Eukaryota</taxon>
        <taxon>Viridiplantae</taxon>
        <taxon>Streptophyta</taxon>
        <taxon>Embryophyta</taxon>
        <taxon>Tracheophyta</taxon>
        <taxon>Spermatophyta</taxon>
        <taxon>Magnoliopsida</taxon>
        <taxon>eudicotyledons</taxon>
        <taxon>Gunneridae</taxon>
        <taxon>Pentapetalae</taxon>
        <taxon>rosids</taxon>
        <taxon>fabids</taxon>
        <taxon>Fabales</taxon>
        <taxon>Fabaceae</taxon>
        <taxon>Cercidoideae</taxon>
        <taxon>Cercideae</taxon>
        <taxon>Bauhiniinae</taxon>
        <taxon>Bauhinia</taxon>
    </lineage>
</organism>
<sequence length="310" mass="34595">MGGSHSQLEISDSAEEEKAYEDGEEEETNYEDAEEDEEEKRQRSSERRIGTPSSLDDVEAMLKPLKLKYTSSQNPNLKNAVQLYLNVGGNTPKAKWVTSEKLTSYSFVRTCSRTVCLRTHGIEATDENKLKVYGKDFIGWANPETADDSMREDAQDHFVRSPGSATLVRSNQDLREEFEEAANSGLQSLALGALDNSFLMGDSGIQNRSSSLVHSTPKKALLMRAETNMLLMSPMDTTSKPHSTGLHQLDIETGKIVTEWKFVKDGTEITMRDIINDSKGAQLDPSGSTFLGLDDNRICRWDMRDRNGIV</sequence>
<name>A0ACB9NKM4_BAUVA</name>
<dbReference type="Proteomes" id="UP000828941">
    <property type="component" value="Chromosome 6"/>
</dbReference>
<gene>
    <name evidence="1" type="ORF">L6164_015439</name>
</gene>
<comment type="caution">
    <text evidence="1">The sequence shown here is derived from an EMBL/GenBank/DDBJ whole genome shotgun (WGS) entry which is preliminary data.</text>
</comment>
<proteinExistence type="predicted"/>
<evidence type="ECO:0000313" key="1">
    <source>
        <dbReference type="EMBL" id="KAI4336974.1"/>
    </source>
</evidence>